<gene>
    <name evidence="3" type="ORF">DTL42_22590</name>
</gene>
<dbReference type="InterPro" id="IPR036280">
    <property type="entry name" value="Multihaem_cyt_sf"/>
</dbReference>
<dbReference type="SUPFAM" id="SSF56300">
    <property type="entry name" value="Metallo-dependent phosphatases"/>
    <property type="match status" value="1"/>
</dbReference>
<dbReference type="Gene3D" id="1.10.1130.10">
    <property type="entry name" value="Flavocytochrome C3, Chain A"/>
    <property type="match status" value="1"/>
</dbReference>
<name>A0A368KN16_9BACT</name>
<dbReference type="EMBL" id="QPEX01000045">
    <property type="protein sequence ID" value="RCS41353.1"/>
    <property type="molecule type" value="Genomic_DNA"/>
</dbReference>
<dbReference type="PROSITE" id="PS51257">
    <property type="entry name" value="PROKAR_LIPOPROTEIN"/>
    <property type="match status" value="1"/>
</dbReference>
<evidence type="ECO:0000313" key="4">
    <source>
        <dbReference type="Proteomes" id="UP000253562"/>
    </source>
</evidence>
<dbReference type="GO" id="GO:0016787">
    <property type="term" value="F:hydrolase activity"/>
    <property type="evidence" value="ECO:0007669"/>
    <property type="project" value="InterPro"/>
</dbReference>
<evidence type="ECO:0000256" key="1">
    <source>
        <dbReference type="SAM" id="MobiDB-lite"/>
    </source>
</evidence>
<comment type="caution">
    <text evidence="3">The sequence shown here is derived from an EMBL/GenBank/DDBJ whole genome shotgun (WGS) entry which is preliminary data.</text>
</comment>
<feature type="domain" description="Cytochrome c-552/4" evidence="2">
    <location>
        <begin position="408"/>
        <end position="488"/>
    </location>
</feature>
<dbReference type="AlphaFoldDB" id="A0A368KN16"/>
<evidence type="ECO:0000313" key="3">
    <source>
        <dbReference type="EMBL" id="RCS41353.1"/>
    </source>
</evidence>
<dbReference type="PANTHER" id="PTHR11575:SF24">
    <property type="entry name" value="5'-NUCLEOTIDASE"/>
    <property type="match status" value="1"/>
</dbReference>
<protein>
    <recommendedName>
        <fullName evidence="2">Cytochrome c-552/4 domain-containing protein</fullName>
    </recommendedName>
</protein>
<dbReference type="InterPro" id="IPR023155">
    <property type="entry name" value="Cyt_c-552/4"/>
</dbReference>
<dbReference type="Pfam" id="PF13435">
    <property type="entry name" value="Cytochrome_C554"/>
    <property type="match status" value="1"/>
</dbReference>
<feature type="region of interest" description="Disordered" evidence="1">
    <location>
        <begin position="34"/>
        <end position="90"/>
    </location>
</feature>
<evidence type="ECO:0000259" key="2">
    <source>
        <dbReference type="Pfam" id="PF13435"/>
    </source>
</evidence>
<feature type="compositionally biased region" description="Polar residues" evidence="1">
    <location>
        <begin position="41"/>
        <end position="54"/>
    </location>
</feature>
<dbReference type="Proteomes" id="UP000253562">
    <property type="component" value="Unassembled WGS sequence"/>
</dbReference>
<dbReference type="SUPFAM" id="SSF48695">
    <property type="entry name" value="Multiheme cytochromes"/>
    <property type="match status" value="1"/>
</dbReference>
<dbReference type="PANTHER" id="PTHR11575">
    <property type="entry name" value="5'-NUCLEOTIDASE-RELATED"/>
    <property type="match status" value="1"/>
</dbReference>
<reference evidence="3 4" key="1">
    <citation type="submission" date="2018-07" db="EMBL/GenBank/DDBJ databases">
        <title>Comparative genomes isolates from brazilian mangrove.</title>
        <authorList>
            <person name="De Araujo J.E."/>
            <person name="Taketani R.G."/>
            <person name="Silva M.C.P."/>
            <person name="Lourenco M.V."/>
            <person name="Oliveira V.M."/>
            <person name="Andreote F.D."/>
        </authorList>
    </citation>
    <scope>NUCLEOTIDE SEQUENCE [LARGE SCALE GENOMIC DNA]</scope>
    <source>
        <strain evidence="3 4">HEX PRIS-MGV</strain>
    </source>
</reference>
<sequence>MRMVSGNSTVGLVTACFILGSVLGCSETKPASVSRAEDTQVESSSHTTANQQPGQLPALQDDAARLAKPAAGEAASTDVRQVAHEEPSNGTSTVAIERELFQGWPKPDVALFLTGEQHGYIEPCGCTGLANQKGGLMRRQTFLNQLRDDRGWDVVALDVGNQVRRFGRQAEIKFQTTAEGLRKMKYDAIGFGPDDLRLSIDEVFAAVASEDPDNIKFLSSNAVLLDYTPRYRVIETGGKKIGVTGVLCEKELQRISNSDVGLSDPVEGLKESWQALKAENCDLYVLLCEGTLSESREIARQFPGFQLVVTAGGAGEPELKPEVIEGTQTRLIQVGTKGMYVGVVGLFNDPRNPIRYERVALDDRFKDSDEMFKLLASYQQQLETLGLSGLGIRPQPHPSGHKFVGSQSCAECHEDAYEVWKGSKHSHATETLVHPPERFQVSRHFDPECLACHVTGWNPATYLPYESGYLGLKETPKMHNVSCENCHGPGSAHVASQNGDGNFTAEQTALFTEQMKLPLDKARDTCLKCHDLDNSPDFHVPGAFDKYWDQIAH</sequence>
<dbReference type="GO" id="GO:0009166">
    <property type="term" value="P:nucleotide catabolic process"/>
    <property type="evidence" value="ECO:0007669"/>
    <property type="project" value="InterPro"/>
</dbReference>
<accession>A0A368KN16</accession>
<dbReference type="Gene3D" id="3.60.21.10">
    <property type="match status" value="1"/>
</dbReference>
<organism evidence="3 4">
    <name type="scientific">Bremerella cremea</name>
    <dbReference type="NCBI Taxonomy" id="1031537"/>
    <lineage>
        <taxon>Bacteria</taxon>
        <taxon>Pseudomonadati</taxon>
        <taxon>Planctomycetota</taxon>
        <taxon>Planctomycetia</taxon>
        <taxon>Pirellulales</taxon>
        <taxon>Pirellulaceae</taxon>
        <taxon>Bremerella</taxon>
    </lineage>
</organism>
<proteinExistence type="predicted"/>
<dbReference type="InterPro" id="IPR029052">
    <property type="entry name" value="Metallo-depent_PP-like"/>
</dbReference>
<dbReference type="InterPro" id="IPR006179">
    <property type="entry name" value="5_nucleotidase/apyrase"/>
</dbReference>